<sequence>MTEKENKAVVNAEMEEAIAEAHLPEVIIDDGAEKQEESLARPARMITDDFDQDNPVEFIHPEDEIRLKWSEIRNDASRRRIKNCEVLGCSKMPRDQGTYITTKINDFKTIIPAEEFFLDGTFSDNINETDPKAKCERQIQMAQRMLGAKISVIITKAISHYNEETGERTYAIEASRVAAAEVRKNIYFFGRRAANRTPIVGDTVPAKLLLVSDNSVLVEACGVQTRVPFPRLTGRKHLTSSNVLDYFPKDKAIPMVIEEINVDKENRTVEWRLSHRAAEDQIQKTVLDESYIGRRFLGEVISVTEDYYISYCESENVTCSTPIDRCMTEQRLRHGDQVALQVYGIGKNFLKCNCRKI</sequence>
<protein>
    <submittedName>
        <fullName evidence="1">Uncharacterized protein</fullName>
    </submittedName>
</protein>
<evidence type="ECO:0000313" key="1">
    <source>
        <dbReference type="EMBL" id="MCU6695659.1"/>
    </source>
</evidence>
<gene>
    <name evidence="1" type="ORF">OCV63_01945</name>
</gene>
<dbReference type="Proteomes" id="UP001652461">
    <property type="component" value="Unassembled WGS sequence"/>
</dbReference>
<comment type="caution">
    <text evidence="1">The sequence shown here is derived from an EMBL/GenBank/DDBJ whole genome shotgun (WGS) entry which is preliminary data.</text>
</comment>
<name>A0ABT2RTL8_9FIRM</name>
<organism evidence="1 2">
    <name type="scientific">Laedolimicola ammoniilytica</name>
    <dbReference type="NCBI Taxonomy" id="2981771"/>
    <lineage>
        <taxon>Bacteria</taxon>
        <taxon>Bacillati</taxon>
        <taxon>Bacillota</taxon>
        <taxon>Clostridia</taxon>
        <taxon>Lachnospirales</taxon>
        <taxon>Lachnospiraceae</taxon>
        <taxon>Laedolimicola</taxon>
    </lineage>
</organism>
<evidence type="ECO:0000313" key="2">
    <source>
        <dbReference type="Proteomes" id="UP001652461"/>
    </source>
</evidence>
<keyword evidence="2" id="KW-1185">Reference proteome</keyword>
<dbReference type="RefSeq" id="WP_055304416.1">
    <property type="nucleotide sequence ID" value="NZ_JAOQKC010000002.1"/>
</dbReference>
<proteinExistence type="predicted"/>
<dbReference type="EMBL" id="JAOQKC010000002">
    <property type="protein sequence ID" value="MCU6695659.1"/>
    <property type="molecule type" value="Genomic_DNA"/>
</dbReference>
<accession>A0ABT2RTL8</accession>
<reference evidence="1 2" key="1">
    <citation type="journal article" date="2021" name="ISME Commun">
        <title>Automated analysis of genomic sequences facilitates high-throughput and comprehensive description of bacteria.</title>
        <authorList>
            <person name="Hitch T.C.A."/>
        </authorList>
    </citation>
    <scope>NUCLEOTIDE SEQUENCE [LARGE SCALE GENOMIC DNA]</scope>
    <source>
        <strain evidence="1 2">Sanger_04</strain>
    </source>
</reference>